<protein>
    <recommendedName>
        <fullName evidence="5">Ribosomal RNA large subunit methyltransferase H</fullName>
        <ecNumber evidence="5">2.1.1.177</ecNumber>
    </recommendedName>
    <alternativeName>
        <fullName evidence="5">23S rRNA (pseudouridine1915-N3)-methyltransferase</fullName>
    </alternativeName>
    <alternativeName>
        <fullName evidence="5">23S rRNA m3Psi1915 methyltransferase</fullName>
    </alternativeName>
    <alternativeName>
        <fullName evidence="5">rRNA (pseudouridine-N3-)-methyltransferase RlmH</fullName>
    </alternativeName>
</protein>
<dbReference type="HAMAP" id="MF_00658">
    <property type="entry name" value="23SrRNA_methyltr_H"/>
    <property type="match status" value="1"/>
</dbReference>
<evidence type="ECO:0000256" key="4">
    <source>
        <dbReference type="ARBA" id="ARBA00038303"/>
    </source>
</evidence>
<dbReference type="AlphaFoldDB" id="A0AAW6U9M8"/>
<dbReference type="GO" id="GO:0070038">
    <property type="term" value="F:rRNA (pseudouridine-N3-)-methyltransferase activity"/>
    <property type="evidence" value="ECO:0007669"/>
    <property type="project" value="UniProtKB-UniRule"/>
</dbReference>
<comment type="similarity">
    <text evidence="4 5">Belongs to the RNA methyltransferase RlmH family.</text>
</comment>
<dbReference type="Proteomes" id="UP001431532">
    <property type="component" value="Unassembled WGS sequence"/>
</dbReference>
<keyword evidence="5" id="KW-0963">Cytoplasm</keyword>
<accession>A0AAW6U9M8</accession>
<feature type="binding site" evidence="5">
    <location>
        <position position="96"/>
    </location>
    <ligand>
        <name>S-adenosyl-L-methionine</name>
        <dbReference type="ChEBI" id="CHEBI:59789"/>
    </ligand>
</feature>
<proteinExistence type="inferred from homology"/>
<dbReference type="InterPro" id="IPR003742">
    <property type="entry name" value="RlmH-like"/>
</dbReference>
<comment type="function">
    <text evidence="5">Specifically methylates the pseudouridine at position 1915 (m3Psi1915) in 23S rRNA.</text>
</comment>
<evidence type="ECO:0000256" key="5">
    <source>
        <dbReference type="HAMAP-Rule" id="MF_00658"/>
    </source>
</evidence>
<evidence type="ECO:0000256" key="2">
    <source>
        <dbReference type="ARBA" id="ARBA00022679"/>
    </source>
</evidence>
<comment type="subcellular location">
    <subcellularLocation>
        <location evidence="5">Cytoplasm</location>
    </subcellularLocation>
</comment>
<name>A0AAW6U9M8_9MOLU</name>
<dbReference type="SUPFAM" id="SSF75217">
    <property type="entry name" value="alpha/beta knot"/>
    <property type="match status" value="1"/>
</dbReference>
<gene>
    <name evidence="5 6" type="primary">rlmH</name>
    <name evidence="6" type="ORF">QJ521_03685</name>
</gene>
<dbReference type="NCBIfam" id="NF000985">
    <property type="entry name" value="PRK00103.1-3"/>
    <property type="match status" value="1"/>
</dbReference>
<comment type="catalytic activity">
    <reaction evidence="5">
        <text>pseudouridine(1915) in 23S rRNA + S-adenosyl-L-methionine = N(3)-methylpseudouridine(1915) in 23S rRNA + S-adenosyl-L-homocysteine + H(+)</text>
        <dbReference type="Rhea" id="RHEA:42752"/>
        <dbReference type="Rhea" id="RHEA-COMP:10221"/>
        <dbReference type="Rhea" id="RHEA-COMP:10222"/>
        <dbReference type="ChEBI" id="CHEBI:15378"/>
        <dbReference type="ChEBI" id="CHEBI:57856"/>
        <dbReference type="ChEBI" id="CHEBI:59789"/>
        <dbReference type="ChEBI" id="CHEBI:65314"/>
        <dbReference type="ChEBI" id="CHEBI:74486"/>
        <dbReference type="EC" id="2.1.1.177"/>
    </reaction>
</comment>
<feature type="binding site" evidence="5">
    <location>
        <position position="64"/>
    </location>
    <ligand>
        <name>S-adenosyl-L-methionine</name>
        <dbReference type="ChEBI" id="CHEBI:59789"/>
    </ligand>
</feature>
<evidence type="ECO:0000256" key="3">
    <source>
        <dbReference type="ARBA" id="ARBA00022691"/>
    </source>
</evidence>
<keyword evidence="7" id="KW-1185">Reference proteome</keyword>
<dbReference type="InterPro" id="IPR029028">
    <property type="entry name" value="Alpha/beta_knot_MTases"/>
</dbReference>
<keyword evidence="1 5" id="KW-0489">Methyltransferase</keyword>
<evidence type="ECO:0000313" key="7">
    <source>
        <dbReference type="Proteomes" id="UP001431532"/>
    </source>
</evidence>
<evidence type="ECO:0000256" key="1">
    <source>
        <dbReference type="ARBA" id="ARBA00022603"/>
    </source>
</evidence>
<dbReference type="RefSeq" id="WP_282839077.1">
    <property type="nucleotide sequence ID" value="NZ_JASCXW010000008.1"/>
</dbReference>
<evidence type="ECO:0000313" key="6">
    <source>
        <dbReference type="EMBL" id="MDI6452659.1"/>
    </source>
</evidence>
<feature type="binding site" evidence="5">
    <location>
        <begin position="115"/>
        <end position="120"/>
    </location>
    <ligand>
        <name>S-adenosyl-L-methionine</name>
        <dbReference type="ChEBI" id="CHEBI:59789"/>
    </ligand>
</feature>
<dbReference type="PANTHER" id="PTHR33603">
    <property type="entry name" value="METHYLTRANSFERASE"/>
    <property type="match status" value="1"/>
</dbReference>
<dbReference type="EC" id="2.1.1.177" evidence="5"/>
<keyword evidence="2 5" id="KW-0808">Transferase</keyword>
<organism evidence="6 7">
    <name type="scientific">Peloplasma aerotolerans</name>
    <dbReference type="NCBI Taxonomy" id="3044389"/>
    <lineage>
        <taxon>Bacteria</taxon>
        <taxon>Bacillati</taxon>
        <taxon>Mycoplasmatota</taxon>
        <taxon>Mollicutes</taxon>
        <taxon>Acholeplasmatales</taxon>
        <taxon>Acholeplasmataceae</taxon>
        <taxon>Peloplasma</taxon>
    </lineage>
</organism>
<sequence length="147" mass="16944">MIKIIAVGKLNQKYLNQGIDYYEKQIPSKVEFIEVSDESTEQGIVLEGERILSKIKDSDFVVALAIKGKIIDSYDFSKLLDQNLTYHQGDLVFIIGGSYGLSEDVLKRANQKISFSQMTFPHQLMRLILIEQIYRGFMILKNHPYHK</sequence>
<dbReference type="Pfam" id="PF02590">
    <property type="entry name" value="SPOUT_MTase"/>
    <property type="match status" value="1"/>
</dbReference>
<keyword evidence="5" id="KW-0698">rRNA processing</keyword>
<dbReference type="EMBL" id="JASCXW010000008">
    <property type="protein sequence ID" value="MDI6452659.1"/>
    <property type="molecule type" value="Genomic_DNA"/>
</dbReference>
<dbReference type="PANTHER" id="PTHR33603:SF1">
    <property type="entry name" value="RIBOSOMAL RNA LARGE SUBUNIT METHYLTRANSFERASE H"/>
    <property type="match status" value="1"/>
</dbReference>
<keyword evidence="3 5" id="KW-0949">S-adenosyl-L-methionine</keyword>
<comment type="caution">
    <text evidence="6">The sequence shown here is derived from an EMBL/GenBank/DDBJ whole genome shotgun (WGS) entry which is preliminary data.</text>
</comment>
<dbReference type="GO" id="GO:0005737">
    <property type="term" value="C:cytoplasm"/>
    <property type="evidence" value="ECO:0007669"/>
    <property type="project" value="UniProtKB-SubCell"/>
</dbReference>
<dbReference type="CDD" id="cd18081">
    <property type="entry name" value="RlmH-like"/>
    <property type="match status" value="1"/>
</dbReference>
<dbReference type="Gene3D" id="3.40.1280.10">
    <property type="match status" value="1"/>
</dbReference>
<dbReference type="PIRSF" id="PIRSF004505">
    <property type="entry name" value="MT_bac"/>
    <property type="match status" value="1"/>
</dbReference>
<comment type="subunit">
    <text evidence="5">Homodimer.</text>
</comment>
<dbReference type="InterPro" id="IPR029026">
    <property type="entry name" value="tRNA_m1G_MTases_N"/>
</dbReference>
<reference evidence="6" key="1">
    <citation type="submission" date="2023-05" db="EMBL/GenBank/DDBJ databases">
        <title>Mariniplasma microaerophilum sp. nov., a novel anaerobic mollicute isolated from terrestrial mud volcano, Taman Peninsula, Russia.</title>
        <authorList>
            <person name="Khomyakova M.A."/>
            <person name="Merkel A.Y."/>
            <person name="Slobodkin A.I."/>
        </authorList>
    </citation>
    <scope>NUCLEOTIDE SEQUENCE</scope>
    <source>
        <strain evidence="6">M4Ah</strain>
    </source>
</reference>